<dbReference type="Pfam" id="PF01873">
    <property type="entry name" value="eIF-5_eIF-2B"/>
    <property type="match status" value="1"/>
</dbReference>
<dbReference type="GO" id="GO:0003743">
    <property type="term" value="F:translation initiation factor activity"/>
    <property type="evidence" value="ECO:0007669"/>
    <property type="project" value="UniProtKB-KW"/>
</dbReference>
<keyword evidence="2" id="KW-0396">Initiation factor</keyword>
<dbReference type="InterPro" id="IPR016189">
    <property type="entry name" value="Transl_init_fac_IF2/IF5_N"/>
</dbReference>
<dbReference type="GO" id="GO:0001731">
    <property type="term" value="P:formation of translation preinitiation complex"/>
    <property type="evidence" value="ECO:0007669"/>
    <property type="project" value="TreeGrafter"/>
</dbReference>
<dbReference type="SUPFAM" id="SSF100966">
    <property type="entry name" value="Translation initiation factor 2 beta, aIF2beta, N-terminal domain"/>
    <property type="match status" value="1"/>
</dbReference>
<proteinExistence type="inferred from homology"/>
<dbReference type="PANTHER" id="PTHR23001">
    <property type="entry name" value="EUKARYOTIC TRANSLATION INITIATION FACTOR"/>
    <property type="match status" value="1"/>
</dbReference>
<feature type="compositionally biased region" description="Basic and acidic residues" evidence="4">
    <location>
        <begin position="35"/>
        <end position="50"/>
    </location>
</feature>
<dbReference type="GO" id="GO:0031369">
    <property type="term" value="F:translation initiation factor binding"/>
    <property type="evidence" value="ECO:0007669"/>
    <property type="project" value="TreeGrafter"/>
</dbReference>
<dbReference type="GO" id="GO:0005850">
    <property type="term" value="C:eukaryotic translation initiation factor 2 complex"/>
    <property type="evidence" value="ECO:0007669"/>
    <property type="project" value="TreeGrafter"/>
</dbReference>
<sequence length="220" mass="24878">MADVEEKTAADTSAEVAAMFDMSKKRKKKKKKKVAKEENGVGDAEVKGDGEEAQMAQSLEANYAYEDLLARALELVSANNPDHAERRQFRMMPPTLMKAGSKKTLWSNFPEIIRLIDRSSDHVFQFFLAELGTEGSIDLQGRLMLRGRFMSKSIESLLKRYVQEYVMCKMCRSPETALSRDPVSRLYFIHCRACGSSRSVAPIRSGYHAKTKADRRAARK</sequence>
<dbReference type="FunFam" id="3.30.30.170:FF:000001">
    <property type="entry name" value="Eukaryotic translation initiation factor 2 subunit"/>
    <property type="match status" value="1"/>
</dbReference>
<evidence type="ECO:0000256" key="4">
    <source>
        <dbReference type="SAM" id="MobiDB-lite"/>
    </source>
</evidence>
<dbReference type="GO" id="GO:0003729">
    <property type="term" value="F:mRNA binding"/>
    <property type="evidence" value="ECO:0007669"/>
    <property type="project" value="TreeGrafter"/>
</dbReference>
<reference evidence="6" key="1">
    <citation type="submission" date="2021-01" db="EMBL/GenBank/DDBJ databases">
        <authorList>
            <person name="Corre E."/>
            <person name="Pelletier E."/>
            <person name="Niang G."/>
            <person name="Scheremetjew M."/>
            <person name="Finn R."/>
            <person name="Kale V."/>
            <person name="Holt S."/>
            <person name="Cochrane G."/>
            <person name="Meng A."/>
            <person name="Brown T."/>
            <person name="Cohen L."/>
        </authorList>
    </citation>
    <scope>NUCLEOTIDE SEQUENCE</scope>
    <source>
        <strain evidence="6">CCMP2078</strain>
    </source>
</reference>
<keyword evidence="3" id="KW-0648">Protein biosynthesis</keyword>
<dbReference type="InterPro" id="IPR045196">
    <property type="entry name" value="IF2/IF5"/>
</dbReference>
<dbReference type="EMBL" id="HBEA01004368">
    <property type="protein sequence ID" value="CAD8253814.1"/>
    <property type="molecule type" value="Transcribed_RNA"/>
</dbReference>
<evidence type="ECO:0000256" key="3">
    <source>
        <dbReference type="ARBA" id="ARBA00022917"/>
    </source>
</evidence>
<dbReference type="AlphaFoldDB" id="A0A6U0TVU4"/>
<dbReference type="Gene3D" id="3.30.30.170">
    <property type="match status" value="1"/>
</dbReference>
<evidence type="ECO:0000256" key="1">
    <source>
        <dbReference type="ARBA" id="ARBA00010397"/>
    </source>
</evidence>
<feature type="region of interest" description="Disordered" evidence="4">
    <location>
        <begin position="1"/>
        <end position="52"/>
    </location>
</feature>
<dbReference type="InterPro" id="IPR016190">
    <property type="entry name" value="Transl_init_fac_IF2/IF5_Zn-bd"/>
</dbReference>
<dbReference type="EMBL" id="HBEA01004369">
    <property type="protein sequence ID" value="CAD8253815.1"/>
    <property type="molecule type" value="Transcribed_RNA"/>
</dbReference>
<feature type="domain" description="Translation initiation factor IF2/IF5" evidence="5">
    <location>
        <begin position="86"/>
        <end position="197"/>
    </location>
</feature>
<feature type="compositionally biased region" description="Basic residues" evidence="4">
    <location>
        <begin position="24"/>
        <end position="34"/>
    </location>
</feature>
<evidence type="ECO:0000313" key="7">
    <source>
        <dbReference type="EMBL" id="CAD8253815.1"/>
    </source>
</evidence>
<evidence type="ECO:0000313" key="6">
    <source>
        <dbReference type="EMBL" id="CAD8253814.1"/>
    </source>
</evidence>
<comment type="similarity">
    <text evidence="1">Belongs to the eIF-2-beta/eIF-5 family.</text>
</comment>
<name>A0A6U0TVU4_9STRA</name>
<protein>
    <recommendedName>
        <fullName evidence="5">Translation initiation factor IF2/IF5 domain-containing protein</fullName>
    </recommendedName>
</protein>
<evidence type="ECO:0000259" key="5">
    <source>
        <dbReference type="SMART" id="SM00653"/>
    </source>
</evidence>
<gene>
    <name evidence="6" type="ORF">PPYR1160_LOCUS3306</name>
    <name evidence="7" type="ORF">PPYR1160_LOCUS3307</name>
</gene>
<accession>A0A6U0TVU4</accession>
<dbReference type="InterPro" id="IPR002735">
    <property type="entry name" value="Transl_init_fac_IF2/IF5_dom"/>
</dbReference>
<evidence type="ECO:0000256" key="2">
    <source>
        <dbReference type="ARBA" id="ARBA00022540"/>
    </source>
</evidence>
<dbReference type="PANTHER" id="PTHR23001:SF3">
    <property type="entry name" value="EUKARYOTIC TRANSLATION INITIATION FACTOR 2 SUBUNIT 2"/>
    <property type="match status" value="1"/>
</dbReference>
<dbReference type="SUPFAM" id="SSF75689">
    <property type="entry name" value="Zinc-binding domain of translation initiation factor 2 beta"/>
    <property type="match status" value="1"/>
</dbReference>
<dbReference type="SMART" id="SM00653">
    <property type="entry name" value="eIF2B_5"/>
    <property type="match status" value="1"/>
</dbReference>
<organism evidence="6">
    <name type="scientific">Pinguiococcus pyrenoidosus</name>
    <dbReference type="NCBI Taxonomy" id="172671"/>
    <lineage>
        <taxon>Eukaryota</taxon>
        <taxon>Sar</taxon>
        <taxon>Stramenopiles</taxon>
        <taxon>Ochrophyta</taxon>
        <taxon>Pinguiophyceae</taxon>
        <taxon>Pinguiochrysidales</taxon>
        <taxon>Pinguiochrysidaceae</taxon>
        <taxon>Pinguiococcus</taxon>
    </lineage>
</organism>